<reference evidence="2 3" key="1">
    <citation type="submission" date="2019-09" db="EMBL/GenBank/DDBJ databases">
        <title>Identification of Malikia spinosa a prominent benzene-, toluene-, and ethylbenzene-degrading bacterium: enrichment, isolation and whole genome sequencing.</title>
        <authorList>
            <person name="Tancsics A."/>
            <person name="Revesz F."/>
            <person name="Kriszt B."/>
        </authorList>
    </citation>
    <scope>NUCLEOTIDE SEQUENCE [LARGE SCALE GENOMIC DNA]</scope>
    <source>
        <strain evidence="2 3">AB6</strain>
    </source>
</reference>
<proteinExistence type="predicted"/>
<gene>
    <name evidence="2" type="ORF">F5985_03270</name>
</gene>
<evidence type="ECO:0000313" key="3">
    <source>
        <dbReference type="Proteomes" id="UP000481947"/>
    </source>
</evidence>
<protein>
    <submittedName>
        <fullName evidence="2">Uncharacterized protein</fullName>
    </submittedName>
</protein>
<organism evidence="2 3">
    <name type="scientific">Malikia spinosa</name>
    <dbReference type="NCBI Taxonomy" id="86180"/>
    <lineage>
        <taxon>Bacteria</taxon>
        <taxon>Pseudomonadati</taxon>
        <taxon>Pseudomonadota</taxon>
        <taxon>Betaproteobacteria</taxon>
        <taxon>Burkholderiales</taxon>
        <taxon>Comamonadaceae</taxon>
        <taxon>Malikia</taxon>
    </lineage>
</organism>
<dbReference type="Proteomes" id="UP000481947">
    <property type="component" value="Unassembled WGS sequence"/>
</dbReference>
<comment type="caution">
    <text evidence="2">The sequence shown here is derived from an EMBL/GenBank/DDBJ whole genome shotgun (WGS) entry which is preliminary data.</text>
</comment>
<name>A0A7C9MW00_9BURK</name>
<sequence>MKTCSAMTPRESQNPNNPWPQQRHQTRPRAGFVIPGHQIEPWAAIRCWAGLPQWAGLADRLSAYAALERLALVELGRLVCLLVPVYLVDLVGPDPAGLPAIHWPGGRADHASR</sequence>
<dbReference type="RefSeq" id="WP_161124305.1">
    <property type="nucleotide sequence ID" value="NZ_VYSB01000002.1"/>
</dbReference>
<evidence type="ECO:0000256" key="1">
    <source>
        <dbReference type="SAM" id="MobiDB-lite"/>
    </source>
</evidence>
<accession>A0A7C9MW00</accession>
<evidence type="ECO:0000313" key="2">
    <source>
        <dbReference type="EMBL" id="MYZ51181.1"/>
    </source>
</evidence>
<dbReference type="AlphaFoldDB" id="A0A7C9MW00"/>
<feature type="compositionally biased region" description="Polar residues" evidence="1">
    <location>
        <begin position="10"/>
        <end position="23"/>
    </location>
</feature>
<feature type="region of interest" description="Disordered" evidence="1">
    <location>
        <begin position="1"/>
        <end position="27"/>
    </location>
</feature>
<dbReference type="EMBL" id="VYSB01000002">
    <property type="protein sequence ID" value="MYZ51181.1"/>
    <property type="molecule type" value="Genomic_DNA"/>
</dbReference>